<dbReference type="SUPFAM" id="SSF52402">
    <property type="entry name" value="Adenine nucleotide alpha hydrolases-like"/>
    <property type="match status" value="1"/>
</dbReference>
<feature type="binding site" evidence="2">
    <location>
        <position position="138"/>
    </location>
    <ligand>
        <name>ATP</name>
        <dbReference type="ChEBI" id="CHEBI:30616"/>
    </ligand>
</feature>
<dbReference type="EMBL" id="AP009389">
    <property type="protein sequence ID" value="BAF60846.1"/>
    <property type="molecule type" value="Genomic_DNA"/>
</dbReference>
<dbReference type="Pfam" id="PF01171">
    <property type="entry name" value="ATP_bind_3"/>
    <property type="match status" value="1"/>
</dbReference>
<sequence>MVKDYRKWFLGRIKKAITDYGMIGAGDRVAVGMSGGKDSTSLLHALHLISRSAPVRFELEAVFVDLGWPADISLLEEFCRLRNVSLHVVKTGIAEIVFEARKGENPCALCAHLRRGAFHGKALELGCNKVALGHHLDDAIETFFMSLFYTGQLRTFSPCTFLDRTGLTMIRPLVYLPAEDIRTWVEMEGLPAITNPCPASGKTKRQEARELVAWLAGRYPDLKMRFLTALQTFDRRNLWPEIKGCRIGHN</sequence>
<keyword evidence="5" id="KW-1185">Reference proteome</keyword>
<gene>
    <name evidence="4" type="primary">MesJ</name>
    <name evidence="4" type="ordered locus">PTH_2665</name>
</gene>
<dbReference type="CDD" id="cd24138">
    <property type="entry name" value="TtcA-like"/>
    <property type="match status" value="1"/>
</dbReference>
<proteinExistence type="predicted"/>
<keyword evidence="2" id="KW-0067">ATP-binding</keyword>
<name>A5CYS9_PELTS</name>
<dbReference type="GO" id="GO:0016740">
    <property type="term" value="F:transferase activity"/>
    <property type="evidence" value="ECO:0007669"/>
    <property type="project" value="UniProtKB-KW"/>
</dbReference>
<protein>
    <submittedName>
        <fullName evidence="4">Predicted ATPase</fullName>
    </submittedName>
</protein>
<feature type="binding site" evidence="2">
    <location>
        <position position="133"/>
    </location>
    <ligand>
        <name>ATP</name>
        <dbReference type="ChEBI" id="CHEBI:30616"/>
    </ligand>
</feature>
<feature type="domain" description="tRNA(Ile)-lysidine/2-thiocytidine synthase N-terminal" evidence="3">
    <location>
        <begin position="29"/>
        <end position="207"/>
    </location>
</feature>
<dbReference type="InterPro" id="IPR035107">
    <property type="entry name" value="tRNA_thiolation_TtcA_Ctu1"/>
</dbReference>
<dbReference type="STRING" id="370438.PTH_2665"/>
<dbReference type="InterPro" id="IPR011063">
    <property type="entry name" value="TilS/TtcA_N"/>
</dbReference>
<dbReference type="GO" id="GO:0005524">
    <property type="term" value="F:ATP binding"/>
    <property type="evidence" value="ECO:0007669"/>
    <property type="project" value="UniProtKB-KW"/>
</dbReference>
<dbReference type="PIRSF" id="PIRSF004976">
    <property type="entry name" value="ATPase_YdaO"/>
    <property type="match status" value="1"/>
</dbReference>
<keyword evidence="1" id="KW-0808">Transferase</keyword>
<feature type="binding site" evidence="2">
    <location>
        <position position="64"/>
    </location>
    <ligand>
        <name>ATP</name>
        <dbReference type="ChEBI" id="CHEBI:30616"/>
    </ligand>
</feature>
<dbReference type="Gene3D" id="3.40.50.620">
    <property type="entry name" value="HUPs"/>
    <property type="match status" value="1"/>
</dbReference>
<evidence type="ECO:0000259" key="3">
    <source>
        <dbReference type="Pfam" id="PF01171"/>
    </source>
</evidence>
<dbReference type="InterPro" id="IPR014729">
    <property type="entry name" value="Rossmann-like_a/b/a_fold"/>
</dbReference>
<reference evidence="5" key="1">
    <citation type="journal article" date="2008" name="Genome Res.">
        <title>The genome of Pelotomaculum thermopropionicum reveals niche-associated evolution in anaerobic microbiota.</title>
        <authorList>
            <person name="Kosaka T."/>
            <person name="Kato S."/>
            <person name="Shimoyama T."/>
            <person name="Ishii S."/>
            <person name="Abe T."/>
            <person name="Watanabe K."/>
        </authorList>
    </citation>
    <scope>NUCLEOTIDE SEQUENCE [LARGE SCALE GENOMIC DNA]</scope>
    <source>
        <strain evidence="5">DSM 13744 / JCM 10971 / SI</strain>
    </source>
</reference>
<dbReference type="GO" id="GO:0008033">
    <property type="term" value="P:tRNA processing"/>
    <property type="evidence" value="ECO:0007669"/>
    <property type="project" value="InterPro"/>
</dbReference>
<evidence type="ECO:0000256" key="1">
    <source>
        <dbReference type="ARBA" id="ARBA00022679"/>
    </source>
</evidence>
<feature type="binding site" evidence="2">
    <location>
        <position position="38"/>
    </location>
    <ligand>
        <name>ATP</name>
        <dbReference type="ChEBI" id="CHEBI:30616"/>
    </ligand>
</feature>
<dbReference type="PANTHER" id="PTHR43686">
    <property type="entry name" value="SULFURTRANSFERASE-RELATED"/>
    <property type="match status" value="1"/>
</dbReference>
<evidence type="ECO:0000256" key="2">
    <source>
        <dbReference type="PIRSR" id="PIRSR004976-51"/>
    </source>
</evidence>
<dbReference type="AlphaFoldDB" id="A5CYS9"/>
<feature type="binding site" evidence="2">
    <location>
        <begin position="32"/>
        <end position="34"/>
    </location>
    <ligand>
        <name>ATP</name>
        <dbReference type="ChEBI" id="CHEBI:30616"/>
    </ligand>
</feature>
<dbReference type="eggNOG" id="COG0037">
    <property type="taxonomic scope" value="Bacteria"/>
</dbReference>
<organism evidence="4 5">
    <name type="scientific">Pelotomaculum thermopropionicum (strain DSM 13744 / JCM 10971 / SI)</name>
    <dbReference type="NCBI Taxonomy" id="370438"/>
    <lineage>
        <taxon>Bacteria</taxon>
        <taxon>Bacillati</taxon>
        <taxon>Bacillota</taxon>
        <taxon>Clostridia</taxon>
        <taxon>Eubacteriales</taxon>
        <taxon>Desulfotomaculaceae</taxon>
        <taxon>Pelotomaculum</taxon>
    </lineage>
</organism>
<dbReference type="HOGENOM" id="CLU_026481_5_2_9"/>
<evidence type="ECO:0000313" key="5">
    <source>
        <dbReference type="Proteomes" id="UP000006556"/>
    </source>
</evidence>
<accession>A5CYS9</accession>
<evidence type="ECO:0000313" key="4">
    <source>
        <dbReference type="EMBL" id="BAF60846.1"/>
    </source>
</evidence>
<dbReference type="KEGG" id="pth:PTH_2665"/>
<dbReference type="PANTHER" id="PTHR43686:SF1">
    <property type="entry name" value="AMINOTRAN_5 DOMAIN-CONTAINING PROTEIN"/>
    <property type="match status" value="1"/>
</dbReference>
<dbReference type="Proteomes" id="UP000006556">
    <property type="component" value="Chromosome"/>
</dbReference>
<keyword evidence="2" id="KW-0547">Nucleotide-binding</keyword>